<feature type="compositionally biased region" description="Low complexity" evidence="2">
    <location>
        <begin position="170"/>
        <end position="186"/>
    </location>
</feature>
<evidence type="ECO:0000313" key="6">
    <source>
        <dbReference type="Proteomes" id="UP001154282"/>
    </source>
</evidence>
<evidence type="ECO:0000313" key="5">
    <source>
        <dbReference type="EMBL" id="CAI0405304.1"/>
    </source>
</evidence>
<keyword evidence="6" id="KW-1185">Reference proteome</keyword>
<feature type="domain" description="AIR9-like A9" evidence="4">
    <location>
        <begin position="594"/>
        <end position="675"/>
    </location>
</feature>
<dbReference type="InterPro" id="IPR056284">
    <property type="entry name" value="AIR9-like_A9"/>
</dbReference>
<sequence length="835" mass="93287">MTGLGLNTRNNENPVSASSNSNMPNSHNDHHSNDSLFQVMKAVEAAEATIKQQVEENTRLRTELQMTMQELEKVKIGEPVALGSHSAHPWNERIHSRYEVYQSDLIGNPEDKARSMNSNSAVDPSSLMVSHQGLKPNTENTSQVHVENHSDRSNSNGRLKASPDRHALESSNLSQFSSPSPASVSPGRYQIEGDYEPQLNVPGHGTMQMAEVNNSNSLLKQDFVLKVHEHEEEIVQLRKRLADYSVKETQIRNEKYVLEKRIAYMRLAFAQQQQDLVDAASKALSYRQDIIEENIRLTYELQALALMAAQQERSTFVTSLMPLLADYSLQPPVPDAQSIISNVRVLFRHLQEKLIFTEVRGGIKAQRIPVSIDTMAFRCESFQCYIAVPSSFNGRRIGDYSWLMYTFRLLLMYANLLSMFLIFGVQNKNGLEFVPRPTYARANAAMASSDVQTAADWDIPSHNQSGFGGGIPKNQEINDGGRYSPLASRNTPARDLPEQFAVTRGDSPAMQYNGDNTKQVTFCDSVSNSEMDDLEAEVQLNDREAQSNWGSGTPYTTTIDDPTSSYSPYLPPVLEEPSSSFSEAADDDPLPAIEGLQISGDAFPGRELHACGYSTNGTTSCNFKWVRHFEDGSVDYIDGAKQPNYLVTADDVDTYLVIEVQPLDDRRRKGELVRVFANENKKITCDVEMLNHIERNFSNGHVAYKISLSTGYLDIWEPATLVIKRDSYTIKSGGPNGGVVVSEKFSSKISVGVPHFDMISFPFFMHHDSEVTIPYGHPVEFVIVCATGGQHMLRTDNDAADVSCSRDIIVLTMRLFIIKAGEKRKGKKRGLFFNK</sequence>
<keyword evidence="1" id="KW-0175">Coiled coil</keyword>
<evidence type="ECO:0000256" key="1">
    <source>
        <dbReference type="SAM" id="Coils"/>
    </source>
</evidence>
<feature type="region of interest" description="Disordered" evidence="2">
    <location>
        <begin position="109"/>
        <end position="195"/>
    </location>
</feature>
<evidence type="ECO:0000259" key="3">
    <source>
        <dbReference type="Pfam" id="PF23080"/>
    </source>
</evidence>
<reference evidence="5" key="1">
    <citation type="submission" date="2022-08" db="EMBL/GenBank/DDBJ databases">
        <authorList>
            <person name="Gutierrez-Valencia J."/>
        </authorList>
    </citation>
    <scope>NUCLEOTIDE SEQUENCE</scope>
</reference>
<feature type="compositionally biased region" description="Polar residues" evidence="2">
    <location>
        <begin position="1"/>
        <end position="26"/>
    </location>
</feature>
<organism evidence="5 6">
    <name type="scientific">Linum tenue</name>
    <dbReference type="NCBI Taxonomy" id="586396"/>
    <lineage>
        <taxon>Eukaryota</taxon>
        <taxon>Viridiplantae</taxon>
        <taxon>Streptophyta</taxon>
        <taxon>Embryophyta</taxon>
        <taxon>Tracheophyta</taxon>
        <taxon>Spermatophyta</taxon>
        <taxon>Magnoliopsida</taxon>
        <taxon>eudicotyledons</taxon>
        <taxon>Gunneridae</taxon>
        <taxon>Pentapetalae</taxon>
        <taxon>rosids</taxon>
        <taxon>fabids</taxon>
        <taxon>Malpighiales</taxon>
        <taxon>Linaceae</taxon>
        <taxon>Linum</taxon>
    </lineage>
</organism>
<dbReference type="FunFam" id="2.60.40.2700:FF:000001">
    <property type="entry name" value="Transmembrane protein"/>
    <property type="match status" value="1"/>
</dbReference>
<dbReference type="GO" id="GO:0005886">
    <property type="term" value="C:plasma membrane"/>
    <property type="evidence" value="ECO:0007669"/>
    <property type="project" value="TreeGrafter"/>
</dbReference>
<dbReference type="PANTHER" id="PTHR31149:SF10">
    <property type="entry name" value="OS05G0100900 PROTEIN"/>
    <property type="match status" value="1"/>
</dbReference>
<dbReference type="PANTHER" id="PTHR31149">
    <property type="entry name" value="EXPRESSED PROTEIN"/>
    <property type="match status" value="1"/>
</dbReference>
<dbReference type="InterPro" id="IPR055474">
    <property type="entry name" value="DUF7046"/>
</dbReference>
<dbReference type="Gene3D" id="2.60.40.2700">
    <property type="match status" value="1"/>
</dbReference>
<feature type="region of interest" description="Disordered" evidence="2">
    <location>
        <begin position="1"/>
        <end position="33"/>
    </location>
</feature>
<feature type="compositionally biased region" description="Polar residues" evidence="2">
    <location>
        <begin position="115"/>
        <end position="145"/>
    </location>
</feature>
<protein>
    <submittedName>
        <fullName evidence="5">Uncharacterized protein</fullName>
    </submittedName>
</protein>
<comment type="caution">
    <text evidence="5">The sequence shown here is derived from an EMBL/GenBank/DDBJ whole genome shotgun (WGS) entry which is preliminary data.</text>
</comment>
<feature type="domain" description="DUF7046" evidence="3">
    <location>
        <begin position="770"/>
        <end position="828"/>
    </location>
</feature>
<dbReference type="Proteomes" id="UP001154282">
    <property type="component" value="Unassembled WGS sequence"/>
</dbReference>
<gene>
    <name evidence="5" type="ORF">LITE_LOCUS12838</name>
</gene>
<dbReference type="Pfam" id="PF23197">
    <property type="entry name" value="IG_AIR9"/>
    <property type="match status" value="1"/>
</dbReference>
<feature type="region of interest" description="Disordered" evidence="2">
    <location>
        <begin position="467"/>
        <end position="494"/>
    </location>
</feature>
<feature type="domain" description="DUF7046" evidence="3">
    <location>
        <begin position="710"/>
        <end position="757"/>
    </location>
</feature>
<dbReference type="Pfam" id="PF23080">
    <property type="entry name" value="DUF7046"/>
    <property type="match status" value="2"/>
</dbReference>
<accession>A0AAV0J7M7</accession>
<proteinExistence type="predicted"/>
<dbReference type="EMBL" id="CAMGYJ010000004">
    <property type="protein sequence ID" value="CAI0405304.1"/>
    <property type="molecule type" value="Genomic_DNA"/>
</dbReference>
<evidence type="ECO:0000259" key="4">
    <source>
        <dbReference type="Pfam" id="PF23197"/>
    </source>
</evidence>
<evidence type="ECO:0000256" key="2">
    <source>
        <dbReference type="SAM" id="MobiDB-lite"/>
    </source>
</evidence>
<dbReference type="AlphaFoldDB" id="A0AAV0J7M7"/>
<name>A0AAV0J7M7_9ROSI</name>
<feature type="coiled-coil region" evidence="1">
    <location>
        <begin position="220"/>
        <end position="247"/>
    </location>
</feature>
<feature type="coiled-coil region" evidence="1">
    <location>
        <begin position="43"/>
        <end position="74"/>
    </location>
</feature>